<dbReference type="SMART" id="SM00191">
    <property type="entry name" value="Int_alpha"/>
    <property type="match status" value="5"/>
</dbReference>
<proteinExistence type="predicted"/>
<dbReference type="InterPro" id="IPR013783">
    <property type="entry name" value="Ig-like_fold"/>
</dbReference>
<keyword evidence="1" id="KW-0732">Signal</keyword>
<evidence type="ECO:0000259" key="4">
    <source>
        <dbReference type="Pfam" id="PF16640"/>
    </source>
</evidence>
<gene>
    <name evidence="5" type="ORF">RBB81_21590</name>
</gene>
<keyword evidence="3" id="KW-0325">Glycoprotein</keyword>
<dbReference type="InterPro" id="IPR013519">
    <property type="entry name" value="Int_alpha_beta-p"/>
</dbReference>
<evidence type="ECO:0000256" key="1">
    <source>
        <dbReference type="ARBA" id="ARBA00022729"/>
    </source>
</evidence>
<dbReference type="InterPro" id="IPR028994">
    <property type="entry name" value="Integrin_alpha_N"/>
</dbReference>
<dbReference type="InterPro" id="IPR013517">
    <property type="entry name" value="FG-GAP"/>
</dbReference>
<dbReference type="RefSeq" id="WP_353072136.1">
    <property type="nucleotide sequence ID" value="NZ_CP132938.1"/>
</dbReference>
<dbReference type="PANTHER" id="PTHR44103">
    <property type="entry name" value="PROPROTEIN CONVERTASE P"/>
    <property type="match status" value="1"/>
</dbReference>
<reference evidence="5" key="1">
    <citation type="submission" date="2023-08" db="EMBL/GenBank/DDBJ databases">
        <authorList>
            <person name="Messyasz A."/>
            <person name="Mannisto M.K."/>
            <person name="Kerkhof L.J."/>
            <person name="Haggblom M."/>
        </authorList>
    </citation>
    <scope>NUCLEOTIDE SEQUENCE</scope>
    <source>
        <strain evidence="5">M8UP39</strain>
    </source>
</reference>
<evidence type="ECO:0000313" key="5">
    <source>
        <dbReference type="EMBL" id="XCB22140.1"/>
    </source>
</evidence>
<dbReference type="Pfam" id="PF13517">
    <property type="entry name" value="FG-GAP_3"/>
    <property type="match status" value="3"/>
</dbReference>
<accession>A0AAU7YZM6</accession>
<dbReference type="KEGG" id="tgi:RBB81_21590"/>
<dbReference type="Gene3D" id="2.60.40.10">
    <property type="entry name" value="Immunoglobulins"/>
    <property type="match status" value="3"/>
</dbReference>
<feature type="domain" description="Bacterial Ig-like" evidence="4">
    <location>
        <begin position="661"/>
        <end position="730"/>
    </location>
</feature>
<dbReference type="AlphaFoldDB" id="A0AAU7YZM6"/>
<organism evidence="5">
    <name type="scientific">Tunturiibacter gelidiferens</name>
    <dbReference type="NCBI Taxonomy" id="3069689"/>
    <lineage>
        <taxon>Bacteria</taxon>
        <taxon>Pseudomonadati</taxon>
        <taxon>Acidobacteriota</taxon>
        <taxon>Terriglobia</taxon>
        <taxon>Terriglobales</taxon>
        <taxon>Acidobacteriaceae</taxon>
        <taxon>Tunturiibacter</taxon>
    </lineage>
</organism>
<feature type="domain" description="Bacterial Ig-like" evidence="4">
    <location>
        <begin position="566"/>
        <end position="650"/>
    </location>
</feature>
<keyword evidence="2" id="KW-0677">Repeat</keyword>
<sequence length="731" mass="73615">MVLAVSTQLHAAPAVTTTGLTVSPGGPISEGTFVSLVATVRTNAPVTQGRVYFCEMITTCLVGEGSYGVAQLTSSGTATLRTRLNVGDNNVLAVFMATKKNLGSKSTASIVTVTSRVVYSSTASLSSSGVPGNYTLTGSVSSFGREQLTGAVSLIDSTANNFEIGSGALSNPSIGLSNAIPYSVGRQPGAVATGDFNGDGTPDLVVADENDNDISVLLGNGDGTFRQQITWPTGHTPESIAVGDFNGDGISDLAVADTNGNCISVFLGNGDGSFQSQLIYGVGRGPVSIATGDFNSDGNADLVVANVTDSDVSILLGNGDGTFQAASVFTTGRSPQSVAVGDFNSDGVIDLAVADTSDDTVSILIGNDDGTFQARTTWATGVGPYSLATADLNNDGILDLAIANRNSNTVSIMIGNGNGTFQNQVPVAVGTAPDAIAVGDFNGDGIPDLAVCNQFDSTVSILLGDGAASFLPRLNYKMGYSNGLSLVVGDFNGDGITDLANTDLQELNVQLGQQIASFSVSGISNLGSGTNWVYAGYPGDNIRFPSQSLTVPLIGIQGTAVVSLFSAPNPASFGTVITLSATVSGGGGVSPTGEVIFKDGATVLGTSRISGATATITAGGLAVGSHSITAFYVGDFSYGPTTSMPFVQTIVKAAAAMSLMSSINPSVYGNMLTITATLAKSATGVVVFMDGENTIGSGVVNGDGAATISTSSLAAGLHTITAVYSGDGNFQ</sequence>
<evidence type="ECO:0000256" key="2">
    <source>
        <dbReference type="ARBA" id="ARBA00022737"/>
    </source>
</evidence>
<dbReference type="InterPro" id="IPR032109">
    <property type="entry name" value="Big_3_5"/>
</dbReference>
<dbReference type="Pfam" id="PF16640">
    <property type="entry name" value="Big_3_5"/>
    <property type="match status" value="2"/>
</dbReference>
<name>A0AAU7YZM6_9BACT</name>
<dbReference type="SUPFAM" id="SSF69318">
    <property type="entry name" value="Integrin alpha N-terminal domain"/>
    <property type="match status" value="2"/>
</dbReference>
<dbReference type="EMBL" id="CP132938">
    <property type="protein sequence ID" value="XCB22140.1"/>
    <property type="molecule type" value="Genomic_DNA"/>
</dbReference>
<dbReference type="Gene3D" id="2.30.30.100">
    <property type="match status" value="6"/>
</dbReference>
<protein>
    <submittedName>
        <fullName evidence="5">FG-GAP-like repeat-containing protein</fullName>
    </submittedName>
</protein>
<evidence type="ECO:0000256" key="3">
    <source>
        <dbReference type="ARBA" id="ARBA00023180"/>
    </source>
</evidence>
<dbReference type="PANTHER" id="PTHR44103:SF1">
    <property type="entry name" value="PROPROTEIN CONVERTASE P"/>
    <property type="match status" value="1"/>
</dbReference>
<reference evidence="5" key="2">
    <citation type="journal article" date="2024" name="Environ. Microbiol.">
        <title>Genome analysis and description of Tunturibacter gen. nov. expands the diversity of Terriglobia in tundra soils.</title>
        <authorList>
            <person name="Messyasz A."/>
            <person name="Mannisto M.K."/>
            <person name="Kerkhof L.J."/>
            <person name="Haggblom M.M."/>
        </authorList>
    </citation>
    <scope>NUCLEOTIDE SEQUENCE</scope>
    <source>
        <strain evidence="5">M8UP39</strain>
    </source>
</reference>